<reference evidence="1 2" key="2">
    <citation type="journal article" date="2022" name="Mol. Biol. Evol.">
        <title>Comparative Genomics Reveals Insights into the Divergent Evolution of Astigmatic Mites and Household Pest Adaptations.</title>
        <authorList>
            <person name="Xiong Q."/>
            <person name="Wan A.T."/>
            <person name="Liu X."/>
            <person name="Fung C.S."/>
            <person name="Xiao X."/>
            <person name="Malainual N."/>
            <person name="Hou J."/>
            <person name="Wang L."/>
            <person name="Wang M."/>
            <person name="Yang K.Y."/>
            <person name="Cui Y."/>
            <person name="Leung E.L."/>
            <person name="Nong W."/>
            <person name="Shin S.K."/>
            <person name="Au S.W."/>
            <person name="Jeong K.Y."/>
            <person name="Chew F.T."/>
            <person name="Hui J.H."/>
            <person name="Leung T.F."/>
            <person name="Tungtrongchitr A."/>
            <person name="Zhong N."/>
            <person name="Liu Z."/>
            <person name="Tsui S.K."/>
        </authorList>
    </citation>
    <scope>NUCLEOTIDE SEQUENCE [LARGE SCALE GENOMIC DNA]</scope>
    <source>
        <strain evidence="1">Derp</strain>
    </source>
</reference>
<proteinExistence type="predicted"/>
<organism evidence="1 2">
    <name type="scientific">Dermatophagoides pteronyssinus</name>
    <name type="common">European house dust mite</name>
    <dbReference type="NCBI Taxonomy" id="6956"/>
    <lineage>
        <taxon>Eukaryota</taxon>
        <taxon>Metazoa</taxon>
        <taxon>Ecdysozoa</taxon>
        <taxon>Arthropoda</taxon>
        <taxon>Chelicerata</taxon>
        <taxon>Arachnida</taxon>
        <taxon>Acari</taxon>
        <taxon>Acariformes</taxon>
        <taxon>Sarcoptiformes</taxon>
        <taxon>Astigmata</taxon>
        <taxon>Psoroptidia</taxon>
        <taxon>Analgoidea</taxon>
        <taxon>Pyroglyphidae</taxon>
        <taxon>Dermatophagoidinae</taxon>
        <taxon>Dermatophagoides</taxon>
    </lineage>
</organism>
<accession>A0ABQ8J853</accession>
<gene>
    <name evidence="1" type="ORF">DERP_004054</name>
</gene>
<keyword evidence="2" id="KW-1185">Reference proteome</keyword>
<evidence type="ECO:0000313" key="1">
    <source>
        <dbReference type="EMBL" id="KAH9418728.1"/>
    </source>
</evidence>
<dbReference type="Proteomes" id="UP000887458">
    <property type="component" value="Unassembled WGS sequence"/>
</dbReference>
<name>A0ABQ8J853_DERPT</name>
<evidence type="ECO:0000313" key="2">
    <source>
        <dbReference type="Proteomes" id="UP000887458"/>
    </source>
</evidence>
<comment type="caution">
    <text evidence="1">The sequence shown here is derived from an EMBL/GenBank/DDBJ whole genome shotgun (WGS) entry which is preliminary data.</text>
</comment>
<reference evidence="1 2" key="1">
    <citation type="journal article" date="2018" name="J. Allergy Clin. Immunol.">
        <title>High-quality assembly of Dermatophagoides pteronyssinus genome and transcriptome reveals a wide range of novel allergens.</title>
        <authorList>
            <person name="Liu X.Y."/>
            <person name="Yang K.Y."/>
            <person name="Wang M.Q."/>
            <person name="Kwok J.S."/>
            <person name="Zeng X."/>
            <person name="Yang Z."/>
            <person name="Xiao X.J."/>
            <person name="Lau C.P."/>
            <person name="Li Y."/>
            <person name="Huang Z.M."/>
            <person name="Ba J.G."/>
            <person name="Yim A.K."/>
            <person name="Ouyang C.Y."/>
            <person name="Ngai S.M."/>
            <person name="Chan T.F."/>
            <person name="Leung E.L."/>
            <person name="Liu L."/>
            <person name="Liu Z.G."/>
            <person name="Tsui S.K."/>
        </authorList>
    </citation>
    <scope>NUCLEOTIDE SEQUENCE [LARGE SCALE GENOMIC DNA]</scope>
    <source>
        <strain evidence="1">Derp</strain>
    </source>
</reference>
<protein>
    <submittedName>
        <fullName evidence="1">Uncharacterized protein</fullName>
    </submittedName>
</protein>
<dbReference type="EMBL" id="NJHN03000062">
    <property type="protein sequence ID" value="KAH9418728.1"/>
    <property type="molecule type" value="Genomic_DNA"/>
</dbReference>
<sequence length="68" mass="8243">MNRILEKKLENINHYVSKIIHDILDGTYFITIGKYHSRRKSNNDKRNSEYEKNTILSFEIRIILCMNR</sequence>